<keyword evidence="2" id="KW-1185">Reference proteome</keyword>
<sequence>MKVSQHWLQECSSSRERLAQRFFGNVEDTVFNIAEINAILQEKNSRTGVPKPMGISTWAKGVVPTWRILTNES</sequence>
<accession>A0ABS1Y8W3</accession>
<dbReference type="RefSeq" id="WP_147446154.1">
    <property type="nucleotide sequence ID" value="NZ_CP068291.1"/>
</dbReference>
<protein>
    <submittedName>
        <fullName evidence="1">Uncharacterized protein</fullName>
    </submittedName>
</protein>
<comment type="caution">
    <text evidence="1">The sequence shown here is derived from an EMBL/GenBank/DDBJ whole genome shotgun (WGS) entry which is preliminary data.</text>
</comment>
<gene>
    <name evidence="1" type="ORF">GWO63_011560</name>
</gene>
<dbReference type="Proteomes" id="UP001518680">
    <property type="component" value="Unassembled WGS sequence"/>
</dbReference>
<dbReference type="EMBL" id="JAACBX020000002">
    <property type="protein sequence ID" value="MBM0244848.1"/>
    <property type="molecule type" value="Genomic_DNA"/>
</dbReference>
<organism evidence="1 2">
    <name type="scientific">Corynebacterium macginleyi</name>
    <dbReference type="NCBI Taxonomy" id="38290"/>
    <lineage>
        <taxon>Bacteria</taxon>
        <taxon>Bacillati</taxon>
        <taxon>Actinomycetota</taxon>
        <taxon>Actinomycetes</taxon>
        <taxon>Mycobacteriales</taxon>
        <taxon>Corynebacteriaceae</taxon>
        <taxon>Corynebacterium</taxon>
    </lineage>
</organism>
<evidence type="ECO:0000313" key="1">
    <source>
        <dbReference type="EMBL" id="MBM0244848.1"/>
    </source>
</evidence>
<evidence type="ECO:0000313" key="2">
    <source>
        <dbReference type="Proteomes" id="UP001518680"/>
    </source>
</evidence>
<reference evidence="1 2" key="1">
    <citation type="submission" date="2021-01" db="EMBL/GenBank/DDBJ databases">
        <title>Complete genome sequences of Corynebacterium macginleyi strains isolated from infectious keratitis.</title>
        <authorList>
            <person name="Sagerfors S."/>
            <person name="Poehlein A."/>
            <person name="Soderquist B."/>
            <person name="Bruggemann H."/>
        </authorList>
    </citation>
    <scope>NUCLEOTIDE SEQUENCE [LARGE SCALE GENOMIC DNA]</scope>
    <source>
        <strain evidence="1 2">12T220</strain>
    </source>
</reference>
<name>A0ABS1Y8W3_9CORY</name>
<proteinExistence type="predicted"/>